<dbReference type="InterPro" id="IPR001320">
    <property type="entry name" value="Iontro_rcpt_C"/>
</dbReference>
<evidence type="ECO:0000256" key="12">
    <source>
        <dbReference type="SAM" id="Phobius"/>
    </source>
</evidence>
<evidence type="ECO:0000256" key="8">
    <source>
        <dbReference type="ARBA" id="ARBA00023180"/>
    </source>
</evidence>
<proteinExistence type="predicted"/>
<feature type="domain" description="Ionotropic glutamate receptor C-terminal" evidence="14">
    <location>
        <begin position="62"/>
        <end position="266"/>
    </location>
</feature>
<evidence type="ECO:0000256" key="10">
    <source>
        <dbReference type="ARBA" id="ARBA00023303"/>
    </source>
</evidence>
<evidence type="ECO:0000313" key="15">
    <source>
        <dbReference type="EMBL" id="KAK2965639.1"/>
    </source>
</evidence>
<sequence length="375" mass="41833">MAKFALISFFFVILFELHLNVILFKTNKIVVQNSKVDSNLPCPIHGGGQQDTVGSNGHIHKKWNVCAPKKDGFNEFVHVDTRTCTLTGGFSVDMFCAALQILPYRIEPNFMVLNESNCSAIQNYSIMLHQLGLAYTANLSSIFTVDQLQPIEPSVIKSIGYQEGSFVGDLLRSKYPDMSLKAYTTIDQYHEALMNKSVDVIYDELPYVNLFLQKHGSNYTKVGPIFERTGLGFAFRLGSPDVLNFSRAVVNVSESDIMKYLMVKYNVRDYPSDGQASPVPRGTPPLRAHTFIGLFILAGIGTIGAVLASEYTLWQRRSLTVEMTSGNEDFPDDDNQEHPPPVLLPSDVETHLEESNEVEETAEILPSQEVPRSLP</sequence>
<evidence type="ECO:0000256" key="9">
    <source>
        <dbReference type="ARBA" id="ARBA00023286"/>
    </source>
</evidence>
<dbReference type="PANTHER" id="PTHR18966">
    <property type="entry name" value="IONOTROPIC GLUTAMATE RECEPTOR"/>
    <property type="match status" value="1"/>
</dbReference>
<keyword evidence="5" id="KW-0406">Ion transport</keyword>
<comment type="caution">
    <text evidence="15">The sequence shown here is derived from an EMBL/GenBank/DDBJ whole genome shotgun (WGS) entry which is preliminary data.</text>
</comment>
<feature type="transmembrane region" description="Helical" evidence="12">
    <location>
        <begin position="288"/>
        <end position="308"/>
    </location>
</feature>
<evidence type="ECO:0000256" key="11">
    <source>
        <dbReference type="SAM" id="MobiDB-lite"/>
    </source>
</evidence>
<evidence type="ECO:0000313" key="16">
    <source>
        <dbReference type="Proteomes" id="UP001187471"/>
    </source>
</evidence>
<evidence type="ECO:0000256" key="7">
    <source>
        <dbReference type="ARBA" id="ARBA00023170"/>
    </source>
</evidence>
<keyword evidence="3 12" id="KW-0812">Transmembrane</keyword>
<evidence type="ECO:0000256" key="6">
    <source>
        <dbReference type="ARBA" id="ARBA00023136"/>
    </source>
</evidence>
<name>A0AA88TZF1_9ASTE</name>
<keyword evidence="2" id="KW-0813">Transport</keyword>
<evidence type="ECO:0000256" key="1">
    <source>
        <dbReference type="ARBA" id="ARBA00004141"/>
    </source>
</evidence>
<keyword evidence="7" id="KW-0675">Receptor</keyword>
<feature type="signal peptide" evidence="13">
    <location>
        <begin position="1"/>
        <end position="20"/>
    </location>
</feature>
<reference evidence="15" key="1">
    <citation type="submission" date="2022-12" db="EMBL/GenBank/DDBJ databases">
        <title>Draft genome assemblies for two species of Escallonia (Escalloniales).</title>
        <authorList>
            <person name="Chanderbali A."/>
            <person name="Dervinis C."/>
            <person name="Anghel I."/>
            <person name="Soltis D."/>
            <person name="Soltis P."/>
            <person name="Zapata F."/>
        </authorList>
    </citation>
    <scope>NUCLEOTIDE SEQUENCE</scope>
    <source>
        <strain evidence="15">UCBG92.1500</strain>
        <tissue evidence="15">Leaf</tissue>
    </source>
</reference>
<comment type="subcellular location">
    <subcellularLocation>
        <location evidence="1">Membrane</location>
        <topology evidence="1">Multi-pass membrane protein</topology>
    </subcellularLocation>
</comment>
<dbReference type="InterPro" id="IPR015683">
    <property type="entry name" value="Ionotropic_Glu_rcpt"/>
</dbReference>
<keyword evidence="6 12" id="KW-0472">Membrane</keyword>
<keyword evidence="10" id="KW-0407">Ion channel</keyword>
<dbReference type="GO" id="GO:0015276">
    <property type="term" value="F:ligand-gated monoatomic ion channel activity"/>
    <property type="evidence" value="ECO:0007669"/>
    <property type="project" value="InterPro"/>
</dbReference>
<feature type="chain" id="PRO_5041710822" description="Ionotropic glutamate receptor C-terminal domain-containing protein" evidence="13">
    <location>
        <begin position="21"/>
        <end position="375"/>
    </location>
</feature>
<dbReference type="GO" id="GO:0016020">
    <property type="term" value="C:membrane"/>
    <property type="evidence" value="ECO:0007669"/>
    <property type="project" value="UniProtKB-SubCell"/>
</dbReference>
<accession>A0AA88TZF1</accession>
<evidence type="ECO:0000256" key="3">
    <source>
        <dbReference type="ARBA" id="ARBA00022692"/>
    </source>
</evidence>
<keyword evidence="9" id="KW-1071">Ligand-gated ion channel</keyword>
<dbReference type="SMART" id="SM00079">
    <property type="entry name" value="PBPe"/>
    <property type="match status" value="1"/>
</dbReference>
<dbReference type="EMBL" id="JAVXUO010003200">
    <property type="protein sequence ID" value="KAK2965639.1"/>
    <property type="molecule type" value="Genomic_DNA"/>
</dbReference>
<dbReference type="AlphaFoldDB" id="A0AA88TZF1"/>
<evidence type="ECO:0000256" key="2">
    <source>
        <dbReference type="ARBA" id="ARBA00022448"/>
    </source>
</evidence>
<feature type="region of interest" description="Disordered" evidence="11">
    <location>
        <begin position="324"/>
        <end position="375"/>
    </location>
</feature>
<protein>
    <recommendedName>
        <fullName evidence="14">Ionotropic glutamate receptor C-terminal domain-containing protein</fullName>
    </recommendedName>
</protein>
<keyword evidence="8" id="KW-0325">Glycoprotein</keyword>
<keyword evidence="13" id="KW-0732">Signal</keyword>
<evidence type="ECO:0000256" key="5">
    <source>
        <dbReference type="ARBA" id="ARBA00023065"/>
    </source>
</evidence>
<keyword evidence="4 12" id="KW-1133">Transmembrane helix</keyword>
<gene>
    <name evidence="15" type="ORF">RJ640_011834</name>
</gene>
<dbReference type="Proteomes" id="UP001187471">
    <property type="component" value="Unassembled WGS sequence"/>
</dbReference>
<dbReference type="Gene3D" id="3.40.190.10">
    <property type="entry name" value="Periplasmic binding protein-like II"/>
    <property type="match status" value="1"/>
</dbReference>
<organism evidence="15 16">
    <name type="scientific">Escallonia rubra</name>
    <dbReference type="NCBI Taxonomy" id="112253"/>
    <lineage>
        <taxon>Eukaryota</taxon>
        <taxon>Viridiplantae</taxon>
        <taxon>Streptophyta</taxon>
        <taxon>Embryophyta</taxon>
        <taxon>Tracheophyta</taxon>
        <taxon>Spermatophyta</taxon>
        <taxon>Magnoliopsida</taxon>
        <taxon>eudicotyledons</taxon>
        <taxon>Gunneridae</taxon>
        <taxon>Pentapetalae</taxon>
        <taxon>asterids</taxon>
        <taxon>campanulids</taxon>
        <taxon>Escalloniales</taxon>
        <taxon>Escalloniaceae</taxon>
        <taxon>Escallonia</taxon>
    </lineage>
</organism>
<evidence type="ECO:0000259" key="14">
    <source>
        <dbReference type="SMART" id="SM00079"/>
    </source>
</evidence>
<dbReference type="SUPFAM" id="SSF53850">
    <property type="entry name" value="Periplasmic binding protein-like II"/>
    <property type="match status" value="1"/>
</dbReference>
<evidence type="ECO:0000256" key="4">
    <source>
        <dbReference type="ARBA" id="ARBA00022989"/>
    </source>
</evidence>
<evidence type="ECO:0000256" key="13">
    <source>
        <dbReference type="SAM" id="SignalP"/>
    </source>
</evidence>
<keyword evidence="16" id="KW-1185">Reference proteome</keyword>